<dbReference type="Proteomes" id="UP000183200">
    <property type="component" value="Unassembled WGS sequence"/>
</dbReference>
<evidence type="ECO:0000313" key="4">
    <source>
        <dbReference type="EMBL" id="SDN20845.1"/>
    </source>
</evidence>
<evidence type="ECO:0000313" key="5">
    <source>
        <dbReference type="Proteomes" id="UP000183200"/>
    </source>
</evidence>
<organism evidence="4 5">
    <name type="scientific">Pedobacter steynii</name>
    <dbReference type="NCBI Taxonomy" id="430522"/>
    <lineage>
        <taxon>Bacteria</taxon>
        <taxon>Pseudomonadati</taxon>
        <taxon>Bacteroidota</taxon>
        <taxon>Sphingobacteriia</taxon>
        <taxon>Sphingobacteriales</taxon>
        <taxon>Sphingobacteriaceae</taxon>
        <taxon>Pedobacter</taxon>
    </lineage>
</organism>
<sequence>MKHLIIYCHPNPASLNHAIKESVNHYAQAAGHETRIRDVYTLNFNPVLTPEDILSFKSGNVPEDIRVEQEHFLWAELITIVHPVWWTGMPAILKGYFDRVLSYGFAYRYGENGLEQMLKGKDLYLINTVGSEEQNYIDKGIFDAMRTVAENTFGFTGMRILEHRFFSNVITCGEETRKGYLESLGELFDNVAGNIKPRDGLKFNAI</sequence>
<feature type="domain" description="Flavodoxin-like fold" evidence="3">
    <location>
        <begin position="1"/>
        <end position="170"/>
    </location>
</feature>
<dbReference type="GO" id="GO:0005829">
    <property type="term" value="C:cytosol"/>
    <property type="evidence" value="ECO:0007669"/>
    <property type="project" value="TreeGrafter"/>
</dbReference>
<evidence type="ECO:0000256" key="1">
    <source>
        <dbReference type="ARBA" id="ARBA00006252"/>
    </source>
</evidence>
<dbReference type="SUPFAM" id="SSF52218">
    <property type="entry name" value="Flavoproteins"/>
    <property type="match status" value="1"/>
</dbReference>
<evidence type="ECO:0000256" key="2">
    <source>
        <dbReference type="ARBA" id="ARBA00023002"/>
    </source>
</evidence>
<dbReference type="EMBL" id="FNGY01000006">
    <property type="protein sequence ID" value="SDN20845.1"/>
    <property type="molecule type" value="Genomic_DNA"/>
</dbReference>
<dbReference type="AlphaFoldDB" id="A0A1G9ZI10"/>
<keyword evidence="2" id="KW-0560">Oxidoreductase</keyword>
<dbReference type="RefSeq" id="WP_074609924.1">
    <property type="nucleotide sequence ID" value="NZ_FNGY01000006.1"/>
</dbReference>
<reference evidence="5" key="1">
    <citation type="submission" date="2016-10" db="EMBL/GenBank/DDBJ databases">
        <authorList>
            <person name="Varghese N."/>
            <person name="Submissions S."/>
        </authorList>
    </citation>
    <scope>NUCLEOTIDE SEQUENCE [LARGE SCALE GENOMIC DNA]</scope>
    <source>
        <strain evidence="5">DSM 19110</strain>
    </source>
</reference>
<protein>
    <submittedName>
        <fullName evidence="4">NAD(P)H dehydrogenase (Quinone)</fullName>
    </submittedName>
</protein>
<name>A0A1G9ZI10_9SPHI</name>
<dbReference type="InterPro" id="IPR051545">
    <property type="entry name" value="NAD(P)H_dehydrogenase_qn"/>
</dbReference>
<dbReference type="STRING" id="430522.BFS30_15860"/>
<keyword evidence="5" id="KW-1185">Reference proteome</keyword>
<dbReference type="GO" id="GO:0003955">
    <property type="term" value="F:NAD(P)H dehydrogenase (quinone) activity"/>
    <property type="evidence" value="ECO:0007669"/>
    <property type="project" value="TreeGrafter"/>
</dbReference>
<dbReference type="InterPro" id="IPR003680">
    <property type="entry name" value="Flavodoxin_fold"/>
</dbReference>
<accession>A0A1G9ZI10</accession>
<dbReference type="OrthoDB" id="652200at2"/>
<dbReference type="Gene3D" id="3.40.50.360">
    <property type="match status" value="1"/>
</dbReference>
<gene>
    <name evidence="4" type="ORF">SAMN05421820_106476</name>
</gene>
<comment type="similarity">
    <text evidence="1">Belongs to the NAD(P)H dehydrogenase (quinone) family.</text>
</comment>
<dbReference type="Pfam" id="PF02525">
    <property type="entry name" value="Flavodoxin_2"/>
    <property type="match status" value="1"/>
</dbReference>
<dbReference type="PANTHER" id="PTHR10204:SF34">
    <property type="entry name" value="NAD(P)H DEHYDROGENASE [QUINONE] 1 ISOFORM 1"/>
    <property type="match status" value="1"/>
</dbReference>
<dbReference type="PANTHER" id="PTHR10204">
    <property type="entry name" value="NAD P H OXIDOREDUCTASE-RELATED"/>
    <property type="match status" value="1"/>
</dbReference>
<evidence type="ECO:0000259" key="3">
    <source>
        <dbReference type="Pfam" id="PF02525"/>
    </source>
</evidence>
<dbReference type="InterPro" id="IPR029039">
    <property type="entry name" value="Flavoprotein-like_sf"/>
</dbReference>
<proteinExistence type="inferred from homology"/>